<dbReference type="EMBL" id="OV725078">
    <property type="protein sequence ID" value="CAH1394290.1"/>
    <property type="molecule type" value="Genomic_DNA"/>
</dbReference>
<dbReference type="GO" id="GO:0045202">
    <property type="term" value="C:synapse"/>
    <property type="evidence" value="ECO:0007669"/>
    <property type="project" value="GOC"/>
</dbReference>
<feature type="region of interest" description="Disordered" evidence="3">
    <location>
        <begin position="136"/>
        <end position="166"/>
    </location>
</feature>
<evidence type="ECO:0000256" key="1">
    <source>
        <dbReference type="ARBA" id="ARBA00022443"/>
    </source>
</evidence>
<dbReference type="Pfam" id="PF14604">
    <property type="entry name" value="SH3_9"/>
    <property type="match status" value="1"/>
</dbReference>
<dbReference type="PANTHER" id="PTHR14234:SF19">
    <property type="entry name" value="RIM-BINDING PROTEIN, ISOFORM F"/>
    <property type="match status" value="1"/>
</dbReference>
<dbReference type="InterPro" id="IPR001452">
    <property type="entry name" value="SH3_domain"/>
</dbReference>
<feature type="compositionally biased region" description="Basic and acidic residues" evidence="3">
    <location>
        <begin position="244"/>
        <end position="257"/>
    </location>
</feature>
<dbReference type="SMART" id="SM00326">
    <property type="entry name" value="SH3"/>
    <property type="match status" value="1"/>
</dbReference>
<dbReference type="InterPro" id="IPR036028">
    <property type="entry name" value="SH3-like_dom_sf"/>
</dbReference>
<accession>A0A9P0H4C2</accession>
<keyword evidence="1 2" id="KW-0728">SH3 domain</keyword>
<dbReference type="Proteomes" id="UP001152798">
    <property type="component" value="Chromosome 2"/>
</dbReference>
<dbReference type="InterPro" id="IPR035755">
    <property type="entry name" value="RIM-BP_SH3_3"/>
</dbReference>
<dbReference type="FunFam" id="2.30.30.40:FF:000016">
    <property type="entry name" value="RIMS-binding protein 2 isoform X2"/>
    <property type="match status" value="1"/>
</dbReference>
<dbReference type="PANTHER" id="PTHR14234">
    <property type="entry name" value="RIM BINDING PROTEIN-RELATED"/>
    <property type="match status" value="1"/>
</dbReference>
<evidence type="ECO:0000256" key="3">
    <source>
        <dbReference type="SAM" id="MobiDB-lite"/>
    </source>
</evidence>
<feature type="region of interest" description="Disordered" evidence="3">
    <location>
        <begin position="239"/>
        <end position="286"/>
    </location>
</feature>
<dbReference type="PROSITE" id="PS50002">
    <property type="entry name" value="SH3"/>
    <property type="match status" value="1"/>
</dbReference>
<dbReference type="AlphaFoldDB" id="A0A9P0H4C2"/>
<feature type="compositionally biased region" description="Polar residues" evidence="3">
    <location>
        <begin position="136"/>
        <end position="148"/>
    </location>
</feature>
<gene>
    <name evidence="5" type="ORF">NEZAVI_LOCUS4818</name>
</gene>
<protein>
    <recommendedName>
        <fullName evidence="4">SH3 domain-containing protein</fullName>
    </recommendedName>
</protein>
<evidence type="ECO:0000256" key="2">
    <source>
        <dbReference type="PROSITE-ProRule" id="PRU00192"/>
    </source>
</evidence>
<dbReference type="CDD" id="cd12013">
    <property type="entry name" value="SH3_RIM-BP_3"/>
    <property type="match status" value="1"/>
</dbReference>
<evidence type="ECO:0000313" key="5">
    <source>
        <dbReference type="EMBL" id="CAH1394290.1"/>
    </source>
</evidence>
<reference evidence="5" key="1">
    <citation type="submission" date="2022-01" db="EMBL/GenBank/DDBJ databases">
        <authorList>
            <person name="King R."/>
        </authorList>
    </citation>
    <scope>NUCLEOTIDE SEQUENCE</scope>
</reference>
<dbReference type="SUPFAM" id="SSF50044">
    <property type="entry name" value="SH3-domain"/>
    <property type="match status" value="1"/>
</dbReference>
<dbReference type="GO" id="GO:0007274">
    <property type="term" value="P:neuromuscular synaptic transmission"/>
    <property type="evidence" value="ECO:0007669"/>
    <property type="project" value="TreeGrafter"/>
</dbReference>
<dbReference type="Gene3D" id="2.30.30.40">
    <property type="entry name" value="SH3 Domains"/>
    <property type="match status" value="1"/>
</dbReference>
<evidence type="ECO:0000259" key="4">
    <source>
        <dbReference type="PROSITE" id="PS50002"/>
    </source>
</evidence>
<sequence>MSVSPGWGVRVEVPYYQAVIFGIIMACSDNSSAFQCKMRIDSSECVLMRLYTSHIPIVPSPGSTTWEGGYDHLHEAAPSNWDRVLSSSARKHKRNTLTQLTSTMLVSMPVSLLATRDIYRLPGLDLPCSVESRVTLSRSGSSPRTNGFGSSGMDGGVQNVNKDRSRDRDRWGDIYANMPVKKMIAMYDYDPQELSPNVDAEVELSFQTGNVIYVYGEMDDDGFYMGELDGVRGLVPSNFLTEAEPGKRNTRQGDRGHGPGARGPPPPPRPEPRSDRRKASQKSYNSEGLADKLNLATLREEAMVHRLLGGPEMKPQKHNVLRIYLCSLNDSFRCNFGALNQLTICDAVEVLITKETRSIFKEHDIQIAEDTDDPKEILLLIGADVAGKLLTGAVKSLGDLVSIGTRLGWFWEN</sequence>
<dbReference type="PRINTS" id="PR00452">
    <property type="entry name" value="SH3DOMAIN"/>
</dbReference>
<proteinExistence type="predicted"/>
<dbReference type="InterPro" id="IPR040325">
    <property type="entry name" value="RIMBP1/2/3"/>
</dbReference>
<keyword evidence="6" id="KW-1185">Reference proteome</keyword>
<evidence type="ECO:0000313" key="6">
    <source>
        <dbReference type="Proteomes" id="UP001152798"/>
    </source>
</evidence>
<organism evidence="5 6">
    <name type="scientific">Nezara viridula</name>
    <name type="common">Southern green stink bug</name>
    <name type="synonym">Cimex viridulus</name>
    <dbReference type="NCBI Taxonomy" id="85310"/>
    <lineage>
        <taxon>Eukaryota</taxon>
        <taxon>Metazoa</taxon>
        <taxon>Ecdysozoa</taxon>
        <taxon>Arthropoda</taxon>
        <taxon>Hexapoda</taxon>
        <taxon>Insecta</taxon>
        <taxon>Pterygota</taxon>
        <taxon>Neoptera</taxon>
        <taxon>Paraneoptera</taxon>
        <taxon>Hemiptera</taxon>
        <taxon>Heteroptera</taxon>
        <taxon>Panheteroptera</taxon>
        <taxon>Pentatomomorpha</taxon>
        <taxon>Pentatomoidea</taxon>
        <taxon>Pentatomidae</taxon>
        <taxon>Pentatominae</taxon>
        <taxon>Nezara</taxon>
    </lineage>
</organism>
<feature type="domain" description="SH3" evidence="4">
    <location>
        <begin position="178"/>
        <end position="245"/>
    </location>
</feature>
<name>A0A9P0H4C2_NEZVI</name>
<dbReference type="OrthoDB" id="6623962at2759"/>